<evidence type="ECO:0000256" key="1">
    <source>
        <dbReference type="SAM" id="MobiDB-lite"/>
    </source>
</evidence>
<dbReference type="VEuPathDB" id="PlasmoDB:PVSEL_0702380"/>
<evidence type="ECO:0000313" key="3">
    <source>
        <dbReference type="EMBL" id="CAD2102043.1"/>
    </source>
</evidence>
<feature type="transmembrane region" description="Helical" evidence="2">
    <location>
        <begin position="525"/>
        <end position="546"/>
    </location>
</feature>
<dbReference type="VEuPathDB" id="PlasmoDB:PVVCY_1306990"/>
<dbReference type="VEuPathDB" id="PlasmoDB:PVLDE_0201710"/>
<organism evidence="3 4">
    <name type="scientific">Plasmodium vinckei</name>
    <dbReference type="NCBI Taxonomy" id="5860"/>
    <lineage>
        <taxon>Eukaryota</taxon>
        <taxon>Sar</taxon>
        <taxon>Alveolata</taxon>
        <taxon>Apicomplexa</taxon>
        <taxon>Aconoidasida</taxon>
        <taxon>Haemosporida</taxon>
        <taxon>Plasmodiidae</taxon>
        <taxon>Plasmodium</taxon>
        <taxon>Plasmodium (Vinckeia)</taxon>
    </lineage>
</organism>
<name>A0A6V7SRL2_PLAVN</name>
<dbReference type="Pfam" id="PF06022">
    <property type="entry name" value="Cir_Bir_Yir"/>
    <property type="match status" value="1"/>
</dbReference>
<feature type="region of interest" description="Disordered" evidence="1">
    <location>
        <begin position="248"/>
        <end position="334"/>
    </location>
</feature>
<sequence length="647" mass="72573">MGHKLMCEKFLSYDKIINGDKDANMTMEEMIKDPEFNKYCPNSKCETDMQSIGAMSAYLFNQLKIQIKEEYYEYFMMWLSGKLFNIVNDKKITLNSAYEIHLKNNIVNINYWDLLDNIKGLKEANLKHMSEFYKLLNHICKAIVDYKPNDADIKNLIIISANCSNQYLFLYKSVPKCNSYHQLLDNLKDIYDKFRKPALKEIKKKYPHLASYLQTLTTPDGVEMKLSIGFKTFDFSNEKCKPKIKKKFTTSKETNPPSTPPSPQSLPVSSSQSNTKLQEPQESGKINQNGQDNSKSEQNALDSKNLNTDSGVNDTRTPNGGAGDPASGVSGTSSTPGEFFDLWSPFRGFLLNGMEIYNKASNFVKENHKKFNDAKDQISDAYNNAVGNLKSAYSASSSYFSEFISNVISQLNQTDTSSKSSDKNPVSSGSMNGGNAPNPSKLTQPPTPLSSQPPTSTLFSKSLDQQSTSDSGKGLSQTVASTKGTLSDPSSNPNTKNENITTVANIKTKETSSIWCIGPNKNCDITGIGIIVISISITLAITYKYLSFEWRKELKKKEKMKRIINLFGVNKTTKTIVNSTDGKKQMQIIINSPTQKKQTKKSINPVYRGKPPLLSVYKLMHADPVPFINLFFLLIFFVYKRKDDSLE</sequence>
<protein>
    <submittedName>
        <fullName evidence="3">PIR protein CIR protein</fullName>
    </submittedName>
</protein>
<dbReference type="InterPro" id="IPR006477">
    <property type="entry name" value="Yir_bir_cir"/>
</dbReference>
<feature type="compositionally biased region" description="Low complexity" evidence="1">
    <location>
        <begin position="265"/>
        <end position="275"/>
    </location>
</feature>
<dbReference type="VEuPathDB" id="PlasmoDB:PVBDA_0702290"/>
<dbReference type="AlphaFoldDB" id="A0A6V7SRL2"/>
<proteinExistence type="predicted"/>
<feature type="compositionally biased region" description="Polar residues" evidence="1">
    <location>
        <begin position="276"/>
        <end position="318"/>
    </location>
</feature>
<feature type="compositionally biased region" description="Polar residues" evidence="1">
    <location>
        <begin position="459"/>
        <end position="501"/>
    </location>
</feature>
<feature type="compositionally biased region" description="Low complexity" evidence="1">
    <location>
        <begin position="449"/>
        <end position="458"/>
    </location>
</feature>
<dbReference type="VEuPathDB" id="PlasmoDB:PVLDE_1406930"/>
<feature type="transmembrane region" description="Helical" evidence="2">
    <location>
        <begin position="619"/>
        <end position="639"/>
    </location>
</feature>
<keyword evidence="2" id="KW-1133">Transmembrane helix</keyword>
<accession>A0A6V7SRL2</accession>
<dbReference type="EMBL" id="LR865428">
    <property type="protein sequence ID" value="CAD2102043.1"/>
    <property type="molecule type" value="Genomic_DNA"/>
</dbReference>
<keyword evidence="2" id="KW-0812">Transmembrane</keyword>
<evidence type="ECO:0000256" key="2">
    <source>
        <dbReference type="SAM" id="Phobius"/>
    </source>
</evidence>
<feature type="compositionally biased region" description="Low complexity" evidence="1">
    <location>
        <begin position="417"/>
        <end position="430"/>
    </location>
</feature>
<reference evidence="3 4" key="1">
    <citation type="submission" date="2020-08" db="EMBL/GenBank/DDBJ databases">
        <authorList>
            <person name="Ramaprasad A."/>
        </authorList>
    </citation>
    <scope>NUCLEOTIDE SEQUENCE [LARGE SCALE GENOMIC DNA]</scope>
</reference>
<feature type="region of interest" description="Disordered" evidence="1">
    <location>
        <begin position="412"/>
        <end position="501"/>
    </location>
</feature>
<dbReference type="VEuPathDB" id="PlasmoDB:PVPCR_0702310"/>
<dbReference type="VEuPathDB" id="PlasmoDB:PVBDA_1400020"/>
<evidence type="ECO:0000313" key="4">
    <source>
        <dbReference type="Proteomes" id="UP000515697"/>
    </source>
</evidence>
<dbReference type="Proteomes" id="UP000515697">
    <property type="component" value="Chromosome PVSEL_07"/>
</dbReference>
<gene>
    <name evidence="3" type="ORF">PVSEL_0702380</name>
</gene>
<keyword evidence="2" id="KW-0472">Membrane</keyword>